<dbReference type="CDD" id="cd06121">
    <property type="entry name" value="cupin_YML079wp"/>
    <property type="match status" value="1"/>
</dbReference>
<sequence length="164" mass="18704">MMNSQVARRLVKKLALEKHSEGGYFKQTYRSDTMVNVEGFDGPRSIATAIYYMLAGDQFSAFHRIRSDEIWHHYAGGSITLYTIDDKDGGRLSKVKIGGKGGIPQVVIKAGTWFAAALDNRKSYCLLGCTVSPGFDYRDWELGKRDELIRMYPQHRKIIERYTK</sequence>
<dbReference type="STRING" id="1237085.Ngar_c01430"/>
<dbReference type="RefSeq" id="WP_015017666.1">
    <property type="nucleotide sequence ID" value="NC_018719.1"/>
</dbReference>
<feature type="domain" description="DUF985" evidence="1">
    <location>
        <begin position="9"/>
        <end position="142"/>
    </location>
</feature>
<accession>K0IE49</accession>
<dbReference type="BioCyc" id="CNIT1237085:G1324-143-MONOMER"/>
<reference evidence="2 3" key="1">
    <citation type="journal article" date="2012" name="Environ. Microbiol.">
        <title>The genome of the ammonia-oxidizing Candidatus Nitrososphaera gargensis: insights into metabolic versatility and environmental adaptations.</title>
        <authorList>
            <person name="Spang A."/>
            <person name="Poehlein A."/>
            <person name="Offre P."/>
            <person name="Zumbragel S."/>
            <person name="Haider S."/>
            <person name="Rychlik N."/>
            <person name="Nowka B."/>
            <person name="Schmeisser C."/>
            <person name="Lebedeva E.V."/>
            <person name="Rattei T."/>
            <person name="Bohm C."/>
            <person name="Schmid M."/>
            <person name="Galushko A."/>
            <person name="Hatzenpichler R."/>
            <person name="Weinmaier T."/>
            <person name="Daniel R."/>
            <person name="Schleper C."/>
            <person name="Spieck E."/>
            <person name="Streit W."/>
            <person name="Wagner M."/>
        </authorList>
    </citation>
    <scope>NUCLEOTIDE SEQUENCE [LARGE SCALE GENOMIC DNA]</scope>
    <source>
        <strain evidence="3">Ga9.2</strain>
    </source>
</reference>
<dbReference type="Proteomes" id="UP000008037">
    <property type="component" value="Chromosome"/>
</dbReference>
<evidence type="ECO:0000259" key="1">
    <source>
        <dbReference type="Pfam" id="PF06172"/>
    </source>
</evidence>
<protein>
    <submittedName>
        <fullName evidence="2">Putative enolase</fullName>
    </submittedName>
</protein>
<evidence type="ECO:0000313" key="3">
    <source>
        <dbReference type="Proteomes" id="UP000008037"/>
    </source>
</evidence>
<dbReference type="SUPFAM" id="SSF51182">
    <property type="entry name" value="RmlC-like cupins"/>
    <property type="match status" value="1"/>
</dbReference>
<dbReference type="EMBL" id="CP002408">
    <property type="protein sequence ID" value="AFU57093.1"/>
    <property type="molecule type" value="Genomic_DNA"/>
</dbReference>
<dbReference type="PANTHER" id="PTHR33387:SF3">
    <property type="entry name" value="DUF985 DOMAIN-CONTAINING PROTEIN"/>
    <property type="match status" value="1"/>
</dbReference>
<name>K0IE49_NITGG</name>
<dbReference type="InterPro" id="IPR039935">
    <property type="entry name" value="YML079W-like"/>
</dbReference>
<dbReference type="KEGG" id="nga:Ngar_c01430"/>
<dbReference type="InterPro" id="IPR014710">
    <property type="entry name" value="RmlC-like_jellyroll"/>
</dbReference>
<keyword evidence="3" id="KW-1185">Reference proteome</keyword>
<dbReference type="InterPro" id="IPR009327">
    <property type="entry name" value="Cupin_DUF985"/>
</dbReference>
<dbReference type="InterPro" id="IPR011051">
    <property type="entry name" value="RmlC_Cupin_sf"/>
</dbReference>
<evidence type="ECO:0000313" key="2">
    <source>
        <dbReference type="EMBL" id="AFU57093.1"/>
    </source>
</evidence>
<dbReference type="HOGENOM" id="CLU_088365_0_3_2"/>
<proteinExistence type="predicted"/>
<dbReference type="Gene3D" id="2.60.120.10">
    <property type="entry name" value="Jelly Rolls"/>
    <property type="match status" value="1"/>
</dbReference>
<dbReference type="AlphaFoldDB" id="K0IE49"/>
<dbReference type="InParanoid" id="K0IE49"/>
<dbReference type="PANTHER" id="PTHR33387">
    <property type="entry name" value="RMLC-LIKE JELLY ROLL FOLD PROTEIN"/>
    <property type="match status" value="1"/>
</dbReference>
<dbReference type="GeneID" id="13796319"/>
<organism evidence="2 3">
    <name type="scientific">Nitrososphaera gargensis (strain Ga9.2)</name>
    <dbReference type="NCBI Taxonomy" id="1237085"/>
    <lineage>
        <taxon>Archaea</taxon>
        <taxon>Nitrososphaerota</taxon>
        <taxon>Nitrososphaeria</taxon>
        <taxon>Nitrososphaerales</taxon>
        <taxon>Nitrososphaeraceae</taxon>
        <taxon>Nitrososphaera</taxon>
    </lineage>
</organism>
<dbReference type="Pfam" id="PF06172">
    <property type="entry name" value="Cupin_5"/>
    <property type="match status" value="1"/>
</dbReference>
<gene>
    <name evidence="2" type="ordered locus">Ngar_c01430</name>
</gene>